<dbReference type="InterPro" id="IPR045851">
    <property type="entry name" value="AMP-bd_C_sf"/>
</dbReference>
<dbReference type="CDD" id="cd05941">
    <property type="entry name" value="MCS"/>
    <property type="match status" value="1"/>
</dbReference>
<dbReference type="InterPro" id="IPR000873">
    <property type="entry name" value="AMP-dep_synth/lig_dom"/>
</dbReference>
<dbReference type="Pfam" id="PF13193">
    <property type="entry name" value="AMP-binding_C"/>
    <property type="match status" value="1"/>
</dbReference>
<dbReference type="EMBL" id="KZ559142">
    <property type="protein sequence ID" value="PLB37579.1"/>
    <property type="molecule type" value="Genomic_DNA"/>
</dbReference>
<dbReference type="OrthoDB" id="2962993at2759"/>
<dbReference type="GeneID" id="36524618"/>
<dbReference type="RefSeq" id="XP_024671591.1">
    <property type="nucleotide sequence ID" value="XM_024817458.1"/>
</dbReference>
<evidence type="ECO:0000313" key="4">
    <source>
        <dbReference type="Proteomes" id="UP000234585"/>
    </source>
</evidence>
<dbReference type="InterPro" id="IPR025110">
    <property type="entry name" value="AMP-bd_C"/>
</dbReference>
<proteinExistence type="predicted"/>
<dbReference type="Pfam" id="PF00501">
    <property type="entry name" value="AMP-binding"/>
    <property type="match status" value="1"/>
</dbReference>
<gene>
    <name evidence="3" type="ORF">BDW47DRAFT_132021</name>
</gene>
<dbReference type="Gene3D" id="3.40.50.12780">
    <property type="entry name" value="N-terminal domain of ligase-like"/>
    <property type="match status" value="1"/>
</dbReference>
<dbReference type="Gene3D" id="3.30.300.30">
    <property type="match status" value="1"/>
</dbReference>
<accession>A0A2I2FAD5</accession>
<dbReference type="GO" id="GO:0006631">
    <property type="term" value="P:fatty acid metabolic process"/>
    <property type="evidence" value="ECO:0007669"/>
    <property type="project" value="TreeGrafter"/>
</dbReference>
<dbReference type="InterPro" id="IPR042099">
    <property type="entry name" value="ANL_N_sf"/>
</dbReference>
<sequence>MYRRSLLSVLSRASLASRACHKPYNGFSRIASRTLSRTLSTLPNLPLFRALQNHDQSRLAVVHSASSRSFTYGNLVADVLRTKERLLQCAGPQLSGERIAFLVENSYDYVVTLLAILANDAIALPLSPAFPVGELKYIMDNSQAKVLLASEKFESKARGVVDAGLDRAPVVEVMGKILEGGPAPSNVQLEDLVGGSNGGMMLYTSGTTNRPKGVLIPQSALTAQASSLLEAWKYTPHDRLLHLLPLHHIHGTVNAIVTPILAGSSIEFMFPFNTDAVWKRLAAPFLPDSAGTDKITFLTAVPTVYNRLMSAFSSLPEETQEAAKKGISPENLRLNISGSAALPTPTKKAWQDLSNGNVLLERFGMTEVGMAISCGLDFADRVDGSVGWPLPSVEARLVDVDTNEVIHPGQEIDQNGRQREGEIQLRGPTIFREYWGNEKATREAFVDGDDGKGAWFKTGDVATRRVIDSAGKGTSGDWAEGPMYIISGRLSVDIIKTGGEKVSALEVERELLSLPQITEAAVVGLPSEQWGQKVAAVVVLDAEKAASWGRNGKPWGALDMRRALRDRLASYKMPQEMKVIDGVIPRNAMGKVNKKALVKEVFGA</sequence>
<reference evidence="3 4" key="1">
    <citation type="submission" date="2017-12" db="EMBL/GenBank/DDBJ databases">
        <authorList>
            <consortium name="DOE Joint Genome Institute"/>
            <person name="Haridas S."/>
            <person name="Kjaerbolling I."/>
            <person name="Vesth T.C."/>
            <person name="Frisvad J.C."/>
            <person name="Nybo J.L."/>
            <person name="Theobald S."/>
            <person name="Kuo A."/>
            <person name="Bowyer P."/>
            <person name="Matsuda Y."/>
            <person name="Mondo S."/>
            <person name="Lyhne E.K."/>
            <person name="Kogle M.E."/>
            <person name="Clum A."/>
            <person name="Lipzen A."/>
            <person name="Salamov A."/>
            <person name="Ngan C.Y."/>
            <person name="Daum C."/>
            <person name="Chiniquy J."/>
            <person name="Barry K."/>
            <person name="LaButti K."/>
            <person name="Simmons B.A."/>
            <person name="Magnuson J.K."/>
            <person name="Mortensen U.H."/>
            <person name="Larsen T.O."/>
            <person name="Grigoriev I.V."/>
            <person name="Baker S.E."/>
            <person name="Andersen M.R."/>
            <person name="Nordberg H.P."/>
            <person name="Cantor M.N."/>
            <person name="Hua S.X."/>
        </authorList>
    </citation>
    <scope>NUCLEOTIDE SEQUENCE [LARGE SCALE GENOMIC DNA]</scope>
    <source>
        <strain evidence="3 4">CBS 102.13</strain>
    </source>
</reference>
<feature type="domain" description="AMP-binding enzyme C-terminal" evidence="2">
    <location>
        <begin position="506"/>
        <end position="591"/>
    </location>
</feature>
<dbReference type="STRING" id="41067.A0A2I2FAD5"/>
<organism evidence="3 4">
    <name type="scientific">Aspergillus candidus</name>
    <dbReference type="NCBI Taxonomy" id="41067"/>
    <lineage>
        <taxon>Eukaryota</taxon>
        <taxon>Fungi</taxon>
        <taxon>Dikarya</taxon>
        <taxon>Ascomycota</taxon>
        <taxon>Pezizomycotina</taxon>
        <taxon>Eurotiomycetes</taxon>
        <taxon>Eurotiomycetidae</taxon>
        <taxon>Eurotiales</taxon>
        <taxon>Aspergillaceae</taxon>
        <taxon>Aspergillus</taxon>
        <taxon>Aspergillus subgen. Circumdati</taxon>
    </lineage>
</organism>
<dbReference type="GO" id="GO:0031956">
    <property type="term" value="F:medium-chain fatty acid-CoA ligase activity"/>
    <property type="evidence" value="ECO:0007669"/>
    <property type="project" value="TreeGrafter"/>
</dbReference>
<dbReference type="SUPFAM" id="SSF56801">
    <property type="entry name" value="Acetyl-CoA synthetase-like"/>
    <property type="match status" value="1"/>
</dbReference>
<dbReference type="AlphaFoldDB" id="A0A2I2FAD5"/>
<dbReference type="PANTHER" id="PTHR43201">
    <property type="entry name" value="ACYL-COA SYNTHETASE"/>
    <property type="match status" value="1"/>
</dbReference>
<evidence type="ECO:0000259" key="1">
    <source>
        <dbReference type="Pfam" id="PF00501"/>
    </source>
</evidence>
<evidence type="ECO:0000259" key="2">
    <source>
        <dbReference type="Pfam" id="PF13193"/>
    </source>
</evidence>
<dbReference type="PANTHER" id="PTHR43201:SF28">
    <property type="entry name" value="ENZYME, PUTATIVE (AFU_ORTHOLOGUE AFUA_7G01530)-RELATED"/>
    <property type="match status" value="1"/>
</dbReference>
<evidence type="ECO:0000313" key="3">
    <source>
        <dbReference type="EMBL" id="PLB37579.1"/>
    </source>
</evidence>
<keyword evidence="4" id="KW-1185">Reference proteome</keyword>
<feature type="domain" description="AMP-dependent synthetase/ligase" evidence="1">
    <location>
        <begin position="54"/>
        <end position="435"/>
    </location>
</feature>
<dbReference type="Proteomes" id="UP000234585">
    <property type="component" value="Unassembled WGS sequence"/>
</dbReference>
<name>A0A2I2FAD5_ASPCN</name>
<protein>
    <submittedName>
        <fullName evidence="3">Putative AMP-binding enzyme</fullName>
    </submittedName>
</protein>